<reference evidence="2 3" key="1">
    <citation type="submission" date="2020-06" db="EMBL/GenBank/DDBJ databases">
        <authorList>
            <person name="Li R."/>
            <person name="Bekaert M."/>
        </authorList>
    </citation>
    <scope>NUCLEOTIDE SEQUENCE [LARGE SCALE GENOMIC DNA]</scope>
    <source>
        <strain evidence="3">wild</strain>
    </source>
</reference>
<dbReference type="AlphaFoldDB" id="A0A6J8AHY9"/>
<dbReference type="OrthoDB" id="6158624at2759"/>
<proteinExistence type="predicted"/>
<evidence type="ECO:0000313" key="3">
    <source>
        <dbReference type="Proteomes" id="UP000507470"/>
    </source>
</evidence>
<gene>
    <name evidence="2" type="ORF">MCOR_7700</name>
</gene>
<dbReference type="EMBL" id="CACVKT020001421">
    <property type="protein sequence ID" value="CAC5367989.1"/>
    <property type="molecule type" value="Genomic_DNA"/>
</dbReference>
<keyword evidence="1" id="KW-0732">Signal</keyword>
<dbReference type="InterPro" id="IPR013783">
    <property type="entry name" value="Ig-like_fold"/>
</dbReference>
<evidence type="ECO:0000313" key="2">
    <source>
        <dbReference type="EMBL" id="CAC5367989.1"/>
    </source>
</evidence>
<feature type="signal peptide" evidence="1">
    <location>
        <begin position="1"/>
        <end position="21"/>
    </location>
</feature>
<name>A0A6J8AHY9_MYTCO</name>
<feature type="chain" id="PRO_5027123735" evidence="1">
    <location>
        <begin position="22"/>
        <end position="262"/>
    </location>
</feature>
<organism evidence="2 3">
    <name type="scientific">Mytilus coruscus</name>
    <name type="common">Sea mussel</name>
    <dbReference type="NCBI Taxonomy" id="42192"/>
    <lineage>
        <taxon>Eukaryota</taxon>
        <taxon>Metazoa</taxon>
        <taxon>Spiralia</taxon>
        <taxon>Lophotrochozoa</taxon>
        <taxon>Mollusca</taxon>
        <taxon>Bivalvia</taxon>
        <taxon>Autobranchia</taxon>
        <taxon>Pteriomorphia</taxon>
        <taxon>Mytilida</taxon>
        <taxon>Mytiloidea</taxon>
        <taxon>Mytilidae</taxon>
        <taxon>Mytilinae</taxon>
        <taxon>Mytilus</taxon>
    </lineage>
</organism>
<dbReference type="Proteomes" id="UP000507470">
    <property type="component" value="Unassembled WGS sequence"/>
</dbReference>
<sequence>MDLKILLIIMSLMTSKDYVNASTVKLSQNISRLLSENETEIECSYTVENILQIDSVSFLAFNDSSITFEQIVTYLPDTKSLITRRGQYLRGRVTLSDITKSSTKAAMVFNKLLCIDYTLYKCYVRYIDSGGVGREATSNNIRISVPVPPSTPERIILSRKSTPVITEGDNVTYVCTGDVGTPPAKFIFQKFGHENVLLVNYTVTKTSTHEFSVNCSFYRTSYITFKVTADDNQTVMRCAAVSTTLAAENMYVESQPLEVNCK</sequence>
<dbReference type="Gene3D" id="2.60.40.10">
    <property type="entry name" value="Immunoglobulins"/>
    <property type="match status" value="1"/>
</dbReference>
<keyword evidence="3" id="KW-1185">Reference proteome</keyword>
<protein>
    <submittedName>
        <fullName evidence="2">ALCAM</fullName>
    </submittedName>
</protein>
<accession>A0A6J8AHY9</accession>
<evidence type="ECO:0000256" key="1">
    <source>
        <dbReference type="SAM" id="SignalP"/>
    </source>
</evidence>